<feature type="transmembrane region" description="Helical" evidence="5">
    <location>
        <begin position="70"/>
        <end position="90"/>
    </location>
</feature>
<reference evidence="7 8" key="1">
    <citation type="submission" date="2013-04" db="EMBL/GenBank/DDBJ databases">
        <title>Oceanococcus atlanticus 22II-S10r2 Genome Sequencing.</title>
        <authorList>
            <person name="Lai Q."/>
            <person name="Li G."/>
            <person name="Shao Z."/>
        </authorList>
    </citation>
    <scope>NUCLEOTIDE SEQUENCE [LARGE SCALE GENOMIC DNA]</scope>
    <source>
        <strain evidence="7 8">22II-S10r2</strain>
    </source>
</reference>
<evidence type="ECO:0000256" key="2">
    <source>
        <dbReference type="ARBA" id="ARBA00022692"/>
    </source>
</evidence>
<dbReference type="GO" id="GO:0016020">
    <property type="term" value="C:membrane"/>
    <property type="evidence" value="ECO:0007669"/>
    <property type="project" value="UniProtKB-SubCell"/>
</dbReference>
<sequence length="187" mass="20614">MILVLGLLLWSFAHLFVAVMPAQRQQLSERLGVGPYRGLFSLVIVGALVLIVMGWKQFPAGQLYIPPAGLRHATMSLMPIALILFVASQFPSDIRRMIRHPQMVAVKTWALAHLLSNGEWRSVVLFGGLMAWAVAETIFINRRDGARVKPEPTGVGRVLITVVVGILLTGVVMYIHPWIAGIPLLPH</sequence>
<keyword evidence="2 5" id="KW-0812">Transmembrane</keyword>
<feature type="transmembrane region" description="Helical" evidence="5">
    <location>
        <begin position="40"/>
        <end position="58"/>
    </location>
</feature>
<dbReference type="EMBL" id="AQQV01000001">
    <property type="protein sequence ID" value="ORE88896.1"/>
    <property type="molecule type" value="Genomic_DNA"/>
</dbReference>
<keyword evidence="4 5" id="KW-0472">Membrane</keyword>
<evidence type="ECO:0000256" key="3">
    <source>
        <dbReference type="ARBA" id="ARBA00022989"/>
    </source>
</evidence>
<dbReference type="InterPro" id="IPR009915">
    <property type="entry name" value="NnrU_dom"/>
</dbReference>
<dbReference type="RefSeq" id="WP_083559546.1">
    <property type="nucleotide sequence ID" value="NZ_AQQV01000001.1"/>
</dbReference>
<proteinExistence type="predicted"/>
<dbReference type="Pfam" id="PF07298">
    <property type="entry name" value="NnrU"/>
    <property type="match status" value="1"/>
</dbReference>
<keyword evidence="3 5" id="KW-1133">Transmembrane helix</keyword>
<feature type="transmembrane region" description="Helical" evidence="5">
    <location>
        <begin position="123"/>
        <end position="142"/>
    </location>
</feature>
<evidence type="ECO:0000256" key="5">
    <source>
        <dbReference type="SAM" id="Phobius"/>
    </source>
</evidence>
<evidence type="ECO:0000313" key="7">
    <source>
        <dbReference type="EMBL" id="ORE88896.1"/>
    </source>
</evidence>
<comment type="subcellular location">
    <subcellularLocation>
        <location evidence="1">Membrane</location>
        <topology evidence="1">Multi-pass membrane protein</topology>
    </subcellularLocation>
</comment>
<feature type="domain" description="NnrU" evidence="6">
    <location>
        <begin position="2"/>
        <end position="183"/>
    </location>
</feature>
<organism evidence="7 8">
    <name type="scientific">Oceanococcus atlanticus</name>
    <dbReference type="NCBI Taxonomy" id="1317117"/>
    <lineage>
        <taxon>Bacteria</taxon>
        <taxon>Pseudomonadati</taxon>
        <taxon>Pseudomonadota</taxon>
        <taxon>Gammaproteobacteria</taxon>
        <taxon>Chromatiales</taxon>
        <taxon>Oceanococcaceae</taxon>
        <taxon>Oceanococcus</taxon>
    </lineage>
</organism>
<keyword evidence="8" id="KW-1185">Reference proteome</keyword>
<dbReference type="STRING" id="1317117.ATO7_03435"/>
<gene>
    <name evidence="7" type="ORF">ATO7_03435</name>
</gene>
<evidence type="ECO:0000256" key="4">
    <source>
        <dbReference type="ARBA" id="ARBA00023136"/>
    </source>
</evidence>
<dbReference type="OrthoDB" id="5293641at2"/>
<name>A0A1Y1SGV7_9GAMM</name>
<feature type="transmembrane region" description="Helical" evidence="5">
    <location>
        <begin position="154"/>
        <end position="175"/>
    </location>
</feature>
<comment type="caution">
    <text evidence="7">The sequence shown here is derived from an EMBL/GenBank/DDBJ whole genome shotgun (WGS) entry which is preliminary data.</text>
</comment>
<evidence type="ECO:0000313" key="8">
    <source>
        <dbReference type="Proteomes" id="UP000192342"/>
    </source>
</evidence>
<evidence type="ECO:0000259" key="6">
    <source>
        <dbReference type="Pfam" id="PF07298"/>
    </source>
</evidence>
<protein>
    <recommendedName>
        <fullName evidence="6">NnrU domain-containing protein</fullName>
    </recommendedName>
</protein>
<evidence type="ECO:0000256" key="1">
    <source>
        <dbReference type="ARBA" id="ARBA00004141"/>
    </source>
</evidence>
<dbReference type="AlphaFoldDB" id="A0A1Y1SGV7"/>
<accession>A0A1Y1SGV7</accession>
<dbReference type="Proteomes" id="UP000192342">
    <property type="component" value="Unassembled WGS sequence"/>
</dbReference>